<evidence type="ECO:0000313" key="3">
    <source>
        <dbReference type="Proteomes" id="UP001516023"/>
    </source>
</evidence>
<dbReference type="Proteomes" id="UP001516023">
    <property type="component" value="Unassembled WGS sequence"/>
</dbReference>
<proteinExistence type="predicted"/>
<organism evidence="2 3">
    <name type="scientific">Cyclotella cryptica</name>
    <dbReference type="NCBI Taxonomy" id="29204"/>
    <lineage>
        <taxon>Eukaryota</taxon>
        <taxon>Sar</taxon>
        <taxon>Stramenopiles</taxon>
        <taxon>Ochrophyta</taxon>
        <taxon>Bacillariophyta</taxon>
        <taxon>Coscinodiscophyceae</taxon>
        <taxon>Thalassiosirophycidae</taxon>
        <taxon>Stephanodiscales</taxon>
        <taxon>Stephanodiscaceae</taxon>
        <taxon>Cyclotella</taxon>
    </lineage>
</organism>
<feature type="region of interest" description="Disordered" evidence="1">
    <location>
        <begin position="13"/>
        <end position="39"/>
    </location>
</feature>
<protein>
    <submittedName>
        <fullName evidence="2">Uncharacterized protein</fullName>
    </submittedName>
</protein>
<feature type="compositionally biased region" description="Polar residues" evidence="1">
    <location>
        <begin position="73"/>
        <end position="82"/>
    </location>
</feature>
<comment type="caution">
    <text evidence="2">The sequence shown here is derived from an EMBL/GenBank/DDBJ whole genome shotgun (WGS) entry which is preliminary data.</text>
</comment>
<accession>A0ABD3QY47</accession>
<keyword evidence="3" id="KW-1185">Reference proteome</keyword>
<feature type="compositionally biased region" description="Acidic residues" evidence="1">
    <location>
        <begin position="54"/>
        <end position="64"/>
    </location>
</feature>
<evidence type="ECO:0000256" key="1">
    <source>
        <dbReference type="SAM" id="MobiDB-lite"/>
    </source>
</evidence>
<name>A0ABD3QY47_9STRA</name>
<gene>
    <name evidence="2" type="ORF">HJC23_008506</name>
</gene>
<dbReference type="EMBL" id="JABMIG020000006">
    <property type="protein sequence ID" value="KAL3804691.1"/>
    <property type="molecule type" value="Genomic_DNA"/>
</dbReference>
<evidence type="ECO:0000313" key="2">
    <source>
        <dbReference type="EMBL" id="KAL3804691.1"/>
    </source>
</evidence>
<feature type="region of interest" description="Disordered" evidence="1">
    <location>
        <begin position="53"/>
        <end position="82"/>
    </location>
</feature>
<sequence>MANVHNNYSQVIDASSARPGVPPSSIPQYISHSRRSSRRSDILDDIKNDHDLLFGDDEVDESSPDEIYHPSPSAASSDNSMTFYPTRNQQQIRRLSALGSTVSSRRSSNTGTASRLISKISMENLQRQVDMALEFFTHENSDDDDELLENDHSRGLSFQFSDKPTLRFNSEESDSYPGTASTSLATSCDFDFSDCPSARIVDSIEQDHDRTPHRAGGGGGLSMKHRTKSILSLPLSLLPSKPLMNFLQEEDDAVKFDCVIGEELASLGISKEQFHDRNFSIDFNAIRRAMEPFLASARLQRDEARKCVLDTLDAVNQVAVSRRGSFGDGSLHIGSNYGVPYPDLRTETPFLYDVDSYPLDRLLADTLGVEDLSQIHIAHPRTEDKARLMAPLQNRGQRRAFHRCFDSFVTSHVIPLLHSQALSKEIFYTNRHQLRKGKPQRIVYRYQAFPTINIVRPGECSIGPHCDLTQGHSIGNISFHIPLTATFGTNAVYVESRPGREDWHPLSTKSPGLGFQFDGARCLHFNLRNETDITRVSLNFSIAITRASDFGEVEYDPDDQLCCPELLKDEFTVGKEGYYDEVVVSVGDIPRSFLPGPVAIKKPCSRNRLYDPDERLGFPFAV</sequence>
<dbReference type="AlphaFoldDB" id="A0ABD3QY47"/>
<reference evidence="2 3" key="1">
    <citation type="journal article" date="2020" name="G3 (Bethesda)">
        <title>Improved Reference Genome for Cyclotella cryptica CCMP332, a Model for Cell Wall Morphogenesis, Salinity Adaptation, and Lipid Production in Diatoms (Bacillariophyta).</title>
        <authorList>
            <person name="Roberts W.R."/>
            <person name="Downey K.M."/>
            <person name="Ruck E.C."/>
            <person name="Traller J.C."/>
            <person name="Alverson A.J."/>
        </authorList>
    </citation>
    <scope>NUCLEOTIDE SEQUENCE [LARGE SCALE GENOMIC DNA]</scope>
    <source>
        <strain evidence="2 3">CCMP332</strain>
    </source>
</reference>